<feature type="compositionally biased region" description="Basic residues" evidence="10">
    <location>
        <begin position="305"/>
        <end position="321"/>
    </location>
</feature>
<dbReference type="PANTHER" id="PTHR12709">
    <property type="entry name" value="DNA-DIRECTED RNA POLYMERASE II, III"/>
    <property type="match status" value="1"/>
</dbReference>
<evidence type="ECO:0000256" key="5">
    <source>
        <dbReference type="ARBA" id="ARBA00023163"/>
    </source>
</evidence>
<dbReference type="GO" id="GO:0006362">
    <property type="term" value="P:transcription elongation by RNA polymerase I"/>
    <property type="evidence" value="ECO:0007669"/>
    <property type="project" value="TreeGrafter"/>
</dbReference>
<comment type="similarity">
    <text evidence="2">Belongs to the eukaryotic RPA43 RNA polymerase subunit family.</text>
</comment>
<accession>A0A1S3IWP8</accession>
<dbReference type="STRING" id="7574.A0A1S3IWP8"/>
<evidence type="ECO:0000256" key="2">
    <source>
        <dbReference type="ARBA" id="ARBA00005930"/>
    </source>
</evidence>
<evidence type="ECO:0000313" key="13">
    <source>
        <dbReference type="RefSeq" id="XP_013402615.1"/>
    </source>
</evidence>
<keyword evidence="6" id="KW-0539">Nucleus</keyword>
<sequence>MPVPFCKMNSFTERQFLTFQEAKELMSDSYSCFKLQTSVKHVLLSPRYIGNVKQGVVEQLSMELQLYIDKMEGVLIAFDNVRLLQNTGNVIESQPWVHMDIQADFIVFQPGKGSVLKGVINKLGRDHIGCIVHRCFNASILKPRDADSDWQNNFKVGQEVTFQVLNLYSNNRVLSLRGRLHHTGEESFQTPNRSSQTLNQFLSPTPIKGSSLKRKNDELSIAFDTSTPDHHSKKQKVEHIKSESIRVETLTSSVLESTVDSSTDDPNTSKKHKKKKKKKEKDMSNYISSIKSEKLGSDDSGIGSHKSHKKKKKRKHKEIVD</sequence>
<dbReference type="PANTHER" id="PTHR12709:SF5">
    <property type="entry name" value="DNA-DIRECTED RNA POLYMERASE I SUBUNIT RPA43"/>
    <property type="match status" value="1"/>
</dbReference>
<dbReference type="InterPro" id="IPR045113">
    <property type="entry name" value="Rpb7-like"/>
</dbReference>
<dbReference type="Proteomes" id="UP000085678">
    <property type="component" value="Unplaced"/>
</dbReference>
<evidence type="ECO:0000256" key="10">
    <source>
        <dbReference type="SAM" id="MobiDB-lite"/>
    </source>
</evidence>
<dbReference type="FunFam" id="3.30.1490.120:FF:000003">
    <property type="entry name" value="DNA-directed RNA polymerase I subunit RPA43"/>
    <property type="match status" value="1"/>
</dbReference>
<dbReference type="FunCoup" id="A0A1S3IWP8">
    <property type="interactions" value="465"/>
</dbReference>
<feature type="domain" description="RPA43 OB" evidence="11">
    <location>
        <begin position="110"/>
        <end position="297"/>
    </location>
</feature>
<dbReference type="KEGG" id="lak:106168196"/>
<dbReference type="AlphaFoldDB" id="A0A1S3IWP8"/>
<keyword evidence="4" id="KW-0597">Phosphoprotein</keyword>
<evidence type="ECO:0000256" key="4">
    <source>
        <dbReference type="ARBA" id="ARBA00022553"/>
    </source>
</evidence>
<evidence type="ECO:0000256" key="9">
    <source>
        <dbReference type="ARBA" id="ARBA00083123"/>
    </source>
</evidence>
<dbReference type="OrthoDB" id="10250504at2759"/>
<proteinExistence type="inferred from homology"/>
<feature type="region of interest" description="Disordered" evidence="10">
    <location>
        <begin position="255"/>
        <end position="321"/>
    </location>
</feature>
<dbReference type="InParanoid" id="A0A1S3IWP8"/>
<evidence type="ECO:0000256" key="3">
    <source>
        <dbReference type="ARBA" id="ARBA00022478"/>
    </source>
</evidence>
<feature type="compositionally biased region" description="Polar residues" evidence="10">
    <location>
        <begin position="255"/>
        <end position="266"/>
    </location>
</feature>
<dbReference type="Pfam" id="PF17875">
    <property type="entry name" value="RPA43_OB"/>
    <property type="match status" value="1"/>
</dbReference>
<dbReference type="GeneID" id="106168196"/>
<reference evidence="13" key="1">
    <citation type="submission" date="2025-08" db="UniProtKB">
        <authorList>
            <consortium name="RefSeq"/>
        </authorList>
    </citation>
    <scope>IDENTIFICATION</scope>
    <source>
        <tissue evidence="13">Gonads</tissue>
    </source>
</reference>
<dbReference type="Gene3D" id="2.40.50.1060">
    <property type="match status" value="1"/>
</dbReference>
<name>A0A1S3IWP8_LINAN</name>
<protein>
    <recommendedName>
        <fullName evidence="7">DNA-directed RNA polymerase I subunit RPA43</fullName>
    </recommendedName>
    <alternativeName>
        <fullName evidence="9">DNA-directed RNA polymerase I subunit F</fullName>
    </alternativeName>
    <alternativeName>
        <fullName evidence="8">Twist neighbor protein</fullName>
    </alternativeName>
</protein>
<dbReference type="InterPro" id="IPR036898">
    <property type="entry name" value="RNA_pol_Rpb7-like_N_sf"/>
</dbReference>
<evidence type="ECO:0000256" key="8">
    <source>
        <dbReference type="ARBA" id="ARBA00080323"/>
    </source>
</evidence>
<dbReference type="Gene3D" id="3.30.1490.120">
    <property type="entry name" value="RNA polymerase Rpb7-like, N-terminal domain"/>
    <property type="match status" value="1"/>
</dbReference>
<evidence type="ECO:0000313" key="12">
    <source>
        <dbReference type="Proteomes" id="UP000085678"/>
    </source>
</evidence>
<evidence type="ECO:0000259" key="11">
    <source>
        <dbReference type="Pfam" id="PF17875"/>
    </source>
</evidence>
<gene>
    <name evidence="13" type="primary">LOC106168196</name>
</gene>
<keyword evidence="5" id="KW-0804">Transcription</keyword>
<keyword evidence="12" id="KW-1185">Reference proteome</keyword>
<evidence type="ECO:0000256" key="7">
    <source>
        <dbReference type="ARBA" id="ARBA00073455"/>
    </source>
</evidence>
<dbReference type="InterPro" id="IPR041178">
    <property type="entry name" value="RPA43_OB"/>
</dbReference>
<keyword evidence="3 13" id="KW-0240">DNA-directed RNA polymerase</keyword>
<dbReference type="GO" id="GO:0005736">
    <property type="term" value="C:RNA polymerase I complex"/>
    <property type="evidence" value="ECO:0007669"/>
    <property type="project" value="TreeGrafter"/>
</dbReference>
<organism evidence="12 13">
    <name type="scientific">Lingula anatina</name>
    <name type="common">Brachiopod</name>
    <name type="synonym">Lingula unguis</name>
    <dbReference type="NCBI Taxonomy" id="7574"/>
    <lineage>
        <taxon>Eukaryota</taxon>
        <taxon>Metazoa</taxon>
        <taxon>Spiralia</taxon>
        <taxon>Lophotrochozoa</taxon>
        <taxon>Brachiopoda</taxon>
        <taxon>Linguliformea</taxon>
        <taxon>Lingulata</taxon>
        <taxon>Lingulida</taxon>
        <taxon>Linguloidea</taxon>
        <taxon>Lingulidae</taxon>
        <taxon>Lingula</taxon>
    </lineage>
</organism>
<feature type="compositionally biased region" description="Basic residues" evidence="10">
    <location>
        <begin position="269"/>
        <end position="279"/>
    </location>
</feature>
<dbReference type="RefSeq" id="XP_013402615.1">
    <property type="nucleotide sequence ID" value="XM_013547161.1"/>
</dbReference>
<comment type="subcellular location">
    <subcellularLocation>
        <location evidence="1">Nucleus</location>
        <location evidence="1">Nucleolus</location>
    </subcellularLocation>
</comment>
<evidence type="ECO:0000256" key="6">
    <source>
        <dbReference type="ARBA" id="ARBA00023242"/>
    </source>
</evidence>
<dbReference type="GO" id="GO:0006352">
    <property type="term" value="P:DNA-templated transcription initiation"/>
    <property type="evidence" value="ECO:0007669"/>
    <property type="project" value="InterPro"/>
</dbReference>
<evidence type="ECO:0000256" key="1">
    <source>
        <dbReference type="ARBA" id="ARBA00004604"/>
    </source>
</evidence>